<evidence type="ECO:0000259" key="3">
    <source>
        <dbReference type="PROSITE" id="PS50188"/>
    </source>
</evidence>
<dbReference type="InterPro" id="IPR043136">
    <property type="entry name" value="B30.2/SPRY_sf"/>
</dbReference>
<dbReference type="InterPro" id="IPR001870">
    <property type="entry name" value="B30.2/SPRY"/>
</dbReference>
<dbReference type="InterPro" id="IPR003877">
    <property type="entry name" value="SPRY_dom"/>
</dbReference>
<dbReference type="Pfam" id="PF00622">
    <property type="entry name" value="SPRY"/>
    <property type="match status" value="1"/>
</dbReference>
<dbReference type="SUPFAM" id="SSF48403">
    <property type="entry name" value="Ankyrin repeat"/>
    <property type="match status" value="2"/>
</dbReference>
<dbReference type="InterPro" id="IPR027417">
    <property type="entry name" value="P-loop_NTPase"/>
</dbReference>
<dbReference type="InterPro" id="IPR002110">
    <property type="entry name" value="Ankyrin_rpt"/>
</dbReference>
<reference evidence="4 5" key="1">
    <citation type="journal article" date="2013" name="PLoS Genet.">
        <title>Genomic mechanisms accounting for the adaptation to parasitism in nematode-trapping fungi.</title>
        <authorList>
            <person name="Meerupati T."/>
            <person name="Andersson K.M."/>
            <person name="Friman E."/>
            <person name="Kumar D."/>
            <person name="Tunlid A."/>
            <person name="Ahren D."/>
        </authorList>
    </citation>
    <scope>NUCLEOTIDE SEQUENCE [LARGE SCALE GENOMIC DNA]</scope>
    <source>
        <strain evidence="4 5">CBS 200.50</strain>
    </source>
</reference>
<dbReference type="InterPro" id="IPR036770">
    <property type="entry name" value="Ankyrin_rpt-contain_sf"/>
</dbReference>
<dbReference type="Pfam" id="PF13857">
    <property type="entry name" value="Ank_5"/>
    <property type="match status" value="1"/>
</dbReference>
<name>S8AJE4_DACHA</name>
<dbReference type="Pfam" id="PF12796">
    <property type="entry name" value="Ank_2"/>
    <property type="match status" value="1"/>
</dbReference>
<dbReference type="Gene3D" id="3.40.50.300">
    <property type="entry name" value="P-loop containing nucleotide triphosphate hydrolases"/>
    <property type="match status" value="1"/>
</dbReference>
<organism evidence="4 5">
    <name type="scientific">Dactylellina haptotyla (strain CBS 200.50)</name>
    <name type="common">Nematode-trapping fungus</name>
    <name type="synonym">Monacrosporium haptotylum</name>
    <dbReference type="NCBI Taxonomy" id="1284197"/>
    <lineage>
        <taxon>Eukaryota</taxon>
        <taxon>Fungi</taxon>
        <taxon>Dikarya</taxon>
        <taxon>Ascomycota</taxon>
        <taxon>Pezizomycotina</taxon>
        <taxon>Orbiliomycetes</taxon>
        <taxon>Orbiliales</taxon>
        <taxon>Orbiliaceae</taxon>
        <taxon>Dactylellina</taxon>
    </lineage>
</organism>
<dbReference type="EMBL" id="AQGS01000090">
    <property type="protein sequence ID" value="EPS43039.1"/>
    <property type="molecule type" value="Genomic_DNA"/>
</dbReference>
<dbReference type="SMART" id="SM00248">
    <property type="entry name" value="ANK"/>
    <property type="match status" value="11"/>
</dbReference>
<dbReference type="OrthoDB" id="341259at2759"/>
<keyword evidence="1" id="KW-0677">Repeat</keyword>
<dbReference type="PANTHER" id="PTHR10039">
    <property type="entry name" value="AMELOGENIN"/>
    <property type="match status" value="1"/>
</dbReference>
<dbReference type="SMART" id="SM00449">
    <property type="entry name" value="SPRY"/>
    <property type="match status" value="1"/>
</dbReference>
<evidence type="ECO:0000256" key="1">
    <source>
        <dbReference type="ARBA" id="ARBA00022737"/>
    </source>
</evidence>
<accession>S8AJE4</accession>
<reference evidence="5" key="2">
    <citation type="submission" date="2013-04" db="EMBL/GenBank/DDBJ databases">
        <title>Genomic mechanisms accounting for the adaptation to parasitism in nematode-trapping fungi.</title>
        <authorList>
            <person name="Ahren D.G."/>
        </authorList>
    </citation>
    <scope>NUCLEOTIDE SEQUENCE [LARGE SCALE GENOMIC DNA]</scope>
    <source>
        <strain evidence="5">CBS 200.50</strain>
    </source>
</reference>
<keyword evidence="5" id="KW-1185">Reference proteome</keyword>
<dbReference type="Proteomes" id="UP000015100">
    <property type="component" value="Unassembled WGS sequence"/>
</dbReference>
<evidence type="ECO:0000313" key="4">
    <source>
        <dbReference type="EMBL" id="EPS43039.1"/>
    </source>
</evidence>
<dbReference type="PANTHER" id="PTHR10039:SF14">
    <property type="entry name" value="NACHT DOMAIN-CONTAINING PROTEIN"/>
    <property type="match status" value="1"/>
</dbReference>
<dbReference type="eggNOG" id="KOG4177">
    <property type="taxonomic scope" value="Eukaryota"/>
</dbReference>
<dbReference type="Gene3D" id="1.25.40.20">
    <property type="entry name" value="Ankyrin repeat-containing domain"/>
    <property type="match status" value="4"/>
</dbReference>
<dbReference type="SUPFAM" id="SSF52540">
    <property type="entry name" value="P-loop containing nucleoside triphosphate hydrolases"/>
    <property type="match status" value="1"/>
</dbReference>
<dbReference type="OMA" id="ERNSTDM"/>
<dbReference type="Gene3D" id="2.60.120.920">
    <property type="match status" value="1"/>
</dbReference>
<dbReference type="STRING" id="1284197.S8AJE4"/>
<evidence type="ECO:0000256" key="2">
    <source>
        <dbReference type="PROSITE-ProRule" id="PRU00023"/>
    </source>
</evidence>
<sequence length="1425" mass="160209">MPSSVLELHGRLNDISTVKATLGLTKLREDFRQKRADLRPSNIHLQQFEATFEAVSRHADQICQWLFADPHFKLWELHDDDVEGKELLHQEIVRLGQNSTETPLLSNMFYIQARPGFGKSVTLAAVIKRLSLDSDSVICYFFFKQGDDATQKSLRALTSLVTQLFDDKHARSEEELVKLTTVLEQIRAAAASNAKDSTNSIVFTSEMLREAIVSIGNALKRRMYLIVDAIDECIDHELDGFVPFLMNLAQIPNFRVMISSRESNDLENLFLGDTSSSDLAAKSKERTSSCIITKKATILNITEERNSTDMEIYLRASLQRIMSHRSVYHQSHLKVETSRIVKTIKQKANGMFTYAAIVIASLEQPSQLTLTQKLKNLPEGMDDLYRQRLEDLSFEEKKLVLVALKFIVWGFGGITTVEIAEHFKRVYEKEYETTNEDNLQSPTNAETLANIDKENTSGHEDDPSAIANGASLQGYDPMSDPEIVETIYHLTKSGRDFFKFSNNQKNIDVVHKTVRDWVENEAERIRKWHETSEAARPKISMSDNGELNVTLSVPPSLISGGRGVSIKLQSERDAQLDIAITLLNSLSNPKFVERYMTLKYVKDDGSEKEILHPKAQTDGDSGANITPTGAQSQRTFSFATHKAEATAFRYESKHLIDHLKRVETLWPKENRQGPKWDLFWQACHEFVKPKCFYPWLAQRLQQQGYSRQGSEIACFKSQPIHEFCVDGLVMMVEFLLVQEKADPDVRELQQNQTPMILARDSEAIIMLLLEHGADKTLLNNGASYLALAATVIVSEGWLKGVIPPMPYLVKVCKILIESGADINQPIPFLSPDDTSTILHAAVAAKSLELFKFVMGRPDVNVHAKDKQGMTCLNWIAFSPNANYPLEISKEMTKMLLEAGADPNNQDFNSGAPLTFAVSLQDKDVVELLLQHGADVNDDNKQGLTALHLAASIVKANRGTEIAESITRLLLMYNADFEKETTVGELPIHRAAFCGYEKVFMILVNEYKKKYGTDQSYLFKKYGEEEKTCFQMAAQNAIGGLAIMKYIVQAATSEQLQDMLLKSNKQKENCLHLAAEAGLVDIIEFLLELGADPTIRSEYGTALDHAVLCWGKLKFEMASYLEVMIEKQNGLEKSVYLLLEKAPYLAKDSKQCLNWAIKRYNEKMINMLTECGHRIDIEDEYGWTSYEYAYAERRMESICDLPGFSSWRDPTRKPKKTAVPCKLVVAETPNVFVVSEDGLNFETVKDYVSGYGLKYENDEPALGIQSNCPTAAHRPIFYWEVTFDDTGEDTSGLSVGFYGGGAAMRGIPGTVGAQGDTFSFWGGGDLMTLRDAKGGITVHSLAPKPFVTQFGLIKWKKGDTIGAGYSMHDGIIFYTHNGRYLGTAYEDIRGRLYPAFGSFTPCKGRVNFGASPFMFEEMREHYKDLE</sequence>
<protein>
    <recommendedName>
        <fullName evidence="3">B30.2/SPRY domain-containing protein</fullName>
    </recommendedName>
</protein>
<gene>
    <name evidence="4" type="ORF">H072_2973</name>
</gene>
<dbReference type="SUPFAM" id="SSF49899">
    <property type="entry name" value="Concanavalin A-like lectins/glucanases"/>
    <property type="match status" value="1"/>
</dbReference>
<proteinExistence type="predicted"/>
<feature type="repeat" description="ANK" evidence="2">
    <location>
        <begin position="908"/>
        <end position="940"/>
    </location>
</feature>
<dbReference type="InterPro" id="IPR013320">
    <property type="entry name" value="ConA-like_dom_sf"/>
</dbReference>
<dbReference type="InterPro" id="IPR056884">
    <property type="entry name" value="NPHP3-like_N"/>
</dbReference>
<dbReference type="CDD" id="cd12885">
    <property type="entry name" value="SPRY_RanBP_like"/>
    <property type="match status" value="1"/>
</dbReference>
<evidence type="ECO:0000313" key="5">
    <source>
        <dbReference type="Proteomes" id="UP000015100"/>
    </source>
</evidence>
<dbReference type="PROSITE" id="PS50088">
    <property type="entry name" value="ANK_REPEAT"/>
    <property type="match status" value="2"/>
</dbReference>
<dbReference type="PROSITE" id="PS50188">
    <property type="entry name" value="B302_SPRY"/>
    <property type="match status" value="1"/>
</dbReference>
<keyword evidence="2" id="KW-0040">ANK repeat</keyword>
<dbReference type="HOGENOM" id="CLU_002709_0_0_1"/>
<dbReference type="Pfam" id="PF24883">
    <property type="entry name" value="NPHP3_N"/>
    <property type="match status" value="1"/>
</dbReference>
<feature type="repeat" description="ANK" evidence="2">
    <location>
        <begin position="1065"/>
        <end position="1097"/>
    </location>
</feature>
<comment type="caution">
    <text evidence="4">The sequence shown here is derived from an EMBL/GenBank/DDBJ whole genome shotgun (WGS) entry which is preliminary data.</text>
</comment>
<dbReference type="InterPro" id="IPR044736">
    <property type="entry name" value="Gid1/RanBPM/SPLA_SPRY"/>
</dbReference>
<dbReference type="PROSITE" id="PS50297">
    <property type="entry name" value="ANK_REP_REGION"/>
    <property type="match status" value="2"/>
</dbReference>
<feature type="domain" description="B30.2/SPRY" evidence="3">
    <location>
        <begin position="1200"/>
        <end position="1412"/>
    </location>
</feature>